<dbReference type="InterPro" id="IPR036071">
    <property type="entry name" value="AMMECR1_dom_sf"/>
</dbReference>
<dbReference type="PANTHER" id="PTHR13016:SF0">
    <property type="entry name" value="AMME SYNDROME CANDIDATE GENE 1 PROTEIN"/>
    <property type="match status" value="1"/>
</dbReference>
<dbReference type="SUPFAM" id="SSF143447">
    <property type="entry name" value="AMMECR1-like"/>
    <property type="match status" value="1"/>
</dbReference>
<dbReference type="InterPro" id="IPR002733">
    <property type="entry name" value="AMMECR1_domain"/>
</dbReference>
<dbReference type="Gene3D" id="3.30.1490.150">
    <property type="entry name" value="Hypothetical protein ph0010, domain 2"/>
    <property type="match status" value="1"/>
</dbReference>
<organism evidence="2 3">
    <name type="scientific">Desulfovibrio psychrotolerans</name>
    <dbReference type="NCBI Taxonomy" id="415242"/>
    <lineage>
        <taxon>Bacteria</taxon>
        <taxon>Pseudomonadati</taxon>
        <taxon>Thermodesulfobacteriota</taxon>
        <taxon>Desulfovibrionia</taxon>
        <taxon>Desulfovibrionales</taxon>
        <taxon>Desulfovibrionaceae</taxon>
        <taxon>Desulfovibrio</taxon>
    </lineage>
</organism>
<accession>A0A7J0BSJ3</accession>
<feature type="domain" description="AMMECR1" evidence="1">
    <location>
        <begin position="10"/>
        <end position="189"/>
    </location>
</feature>
<comment type="caution">
    <text evidence="2">The sequence shown here is derived from an EMBL/GenBank/DDBJ whole genome shotgun (WGS) entry which is preliminary data.</text>
</comment>
<dbReference type="RefSeq" id="WP_174408691.1">
    <property type="nucleotide sequence ID" value="NZ_BLVP01000002.1"/>
</dbReference>
<proteinExistence type="predicted"/>
<dbReference type="PANTHER" id="PTHR13016">
    <property type="entry name" value="AMMECR1 HOMOLOG"/>
    <property type="match status" value="1"/>
</dbReference>
<dbReference type="InterPro" id="IPR027485">
    <property type="entry name" value="AMMECR1_N"/>
</dbReference>
<dbReference type="InterPro" id="IPR023473">
    <property type="entry name" value="AMMECR1"/>
</dbReference>
<keyword evidence="3" id="KW-1185">Reference proteome</keyword>
<evidence type="ECO:0000313" key="3">
    <source>
        <dbReference type="Proteomes" id="UP000503820"/>
    </source>
</evidence>
<dbReference type="Gene3D" id="3.30.700.20">
    <property type="entry name" value="Hypothetical protein ph0010, domain 1"/>
    <property type="match status" value="1"/>
</dbReference>
<protein>
    <submittedName>
        <fullName evidence="2">AmmeMemoRadiSam system protein A</fullName>
    </submittedName>
</protein>
<gene>
    <name evidence="2" type="ORF">DSM19430T_06780</name>
</gene>
<evidence type="ECO:0000259" key="1">
    <source>
        <dbReference type="PROSITE" id="PS51112"/>
    </source>
</evidence>
<evidence type="ECO:0000313" key="2">
    <source>
        <dbReference type="EMBL" id="GFM35994.1"/>
    </source>
</evidence>
<dbReference type="NCBIfam" id="TIGR04335">
    <property type="entry name" value="AmmeMemoSam_A"/>
    <property type="match status" value="1"/>
</dbReference>
<dbReference type="NCBIfam" id="TIGR00296">
    <property type="entry name" value="TIGR00296 family protein"/>
    <property type="match status" value="1"/>
</dbReference>
<dbReference type="Pfam" id="PF01871">
    <property type="entry name" value="AMMECR1"/>
    <property type="match status" value="1"/>
</dbReference>
<dbReference type="AlphaFoldDB" id="A0A7J0BSJ3"/>
<dbReference type="EMBL" id="BLVP01000002">
    <property type="protein sequence ID" value="GFM35994.1"/>
    <property type="molecule type" value="Genomic_DNA"/>
</dbReference>
<dbReference type="Proteomes" id="UP000503820">
    <property type="component" value="Unassembled WGS sequence"/>
</dbReference>
<dbReference type="InterPro" id="IPR027623">
    <property type="entry name" value="AmmeMemoSam_A"/>
</dbReference>
<dbReference type="PROSITE" id="PS51112">
    <property type="entry name" value="AMMECR1"/>
    <property type="match status" value="1"/>
</dbReference>
<name>A0A7J0BSJ3_9BACT</name>
<reference evidence="2 3" key="1">
    <citation type="submission" date="2020-05" db="EMBL/GenBank/DDBJ databases">
        <title>Draft genome sequence of Desulfovibrio psychrotolerans JS1T.</title>
        <authorList>
            <person name="Ueno A."/>
            <person name="Tamazawa S."/>
            <person name="Tamamura S."/>
            <person name="Murakami T."/>
            <person name="Kiyama T."/>
            <person name="Inomata H."/>
            <person name="Amano Y."/>
            <person name="Miyakawa K."/>
            <person name="Tamaki H."/>
            <person name="Naganuma T."/>
            <person name="Kaneko K."/>
        </authorList>
    </citation>
    <scope>NUCLEOTIDE SEQUENCE [LARGE SCALE GENOMIC DNA]</scope>
    <source>
        <strain evidence="2 3">JS1</strain>
    </source>
</reference>
<sequence length="189" mass="20942">MTFAFAVSPEERRYILDLVRWSILRALADEGEGGPPAEHEVPPPPTPLLREHLGAFVTLKKHGALRGCIGYVVGDGPLYLTIARMAHAAAFEDPRFMPVTREEYGALEVEVSVLGPVTPCPEPEQVCVGRHGLIVRRGGQSGLLLPQVPVEWGWDRDTFLEQTCRKAGLPAGAWRDPETELYWFEAVVF</sequence>